<dbReference type="PANTHER" id="PTHR28181:SF1">
    <property type="entry name" value="COLD TOLERANCE PROTEIN 1"/>
    <property type="match status" value="1"/>
</dbReference>
<sequence>MVSIKALSSATLGNVSFLFLMSLATSSLLARTTLASPALSNSVLNMSSKPATSPKRNQFNVLVTDYDLTLSVEDTTYIIGHVVEQARGTDPIVINPGDKDGNGRVLANLEYFTKEYYKDYEQFQKKYEQMFEDRVKQGQQWTKDWLYEYCEGSLSVEEASIKRLEKYDYLAGATHKQLYRGGAKNATLQKNSVYALSKIWDINHQHHHHHHDKNHPKDHCKSPGNSKGVVDPIAVLSVNWSKDMLQGSLDATFNKLRSTFESTSSGFHIKHIEQVEKSLKTLPYSNPDLSFDPATGKSTGKISRELFTGVDKLNEFRRIRGQYQKKLGITNADKDNNSPDLKFAFAGDSTTDLLCILEPQVIGILVGNSTSVRAWLDRLQVPLVPFADLESNKLCKNKCVYQLDDWANVPKFFSPKH</sequence>
<evidence type="ECO:0000256" key="1">
    <source>
        <dbReference type="SAM" id="MobiDB-lite"/>
    </source>
</evidence>
<feature type="compositionally biased region" description="Basic residues" evidence="1">
    <location>
        <begin position="205"/>
        <end position="214"/>
    </location>
</feature>
<dbReference type="OrthoDB" id="10255128at2759"/>
<organism evidence="2 3">
    <name type="scientific">Mycoemilia scoparia</name>
    <dbReference type="NCBI Taxonomy" id="417184"/>
    <lineage>
        <taxon>Eukaryota</taxon>
        <taxon>Fungi</taxon>
        <taxon>Fungi incertae sedis</taxon>
        <taxon>Zoopagomycota</taxon>
        <taxon>Kickxellomycotina</taxon>
        <taxon>Kickxellomycetes</taxon>
        <taxon>Kickxellales</taxon>
        <taxon>Kickxellaceae</taxon>
        <taxon>Mycoemilia</taxon>
    </lineage>
</organism>
<comment type="caution">
    <text evidence="2">The sequence shown here is derived from an EMBL/GenBank/DDBJ whole genome shotgun (WGS) entry which is preliminary data.</text>
</comment>
<gene>
    <name evidence="2" type="ORF">H4219_002610</name>
</gene>
<evidence type="ECO:0000313" key="2">
    <source>
        <dbReference type="EMBL" id="KAJ1918455.1"/>
    </source>
</evidence>
<dbReference type="PANTHER" id="PTHR28181">
    <property type="entry name" value="UPF0655 PROTEIN YCR015C"/>
    <property type="match status" value="1"/>
</dbReference>
<proteinExistence type="predicted"/>
<name>A0A9W8A557_9FUNG</name>
<protein>
    <submittedName>
        <fullName evidence="2">Uncharacterized protein</fullName>
    </submittedName>
</protein>
<reference evidence="2" key="1">
    <citation type="submission" date="2022-07" db="EMBL/GenBank/DDBJ databases">
        <title>Phylogenomic reconstructions and comparative analyses of Kickxellomycotina fungi.</title>
        <authorList>
            <person name="Reynolds N.K."/>
            <person name="Stajich J.E."/>
            <person name="Barry K."/>
            <person name="Grigoriev I.V."/>
            <person name="Crous P."/>
            <person name="Smith M.E."/>
        </authorList>
    </citation>
    <scope>NUCLEOTIDE SEQUENCE</scope>
    <source>
        <strain evidence="2">NBRC 100468</strain>
    </source>
</reference>
<dbReference type="EMBL" id="JANBPU010000045">
    <property type="protein sequence ID" value="KAJ1918455.1"/>
    <property type="molecule type" value="Genomic_DNA"/>
</dbReference>
<evidence type="ECO:0000313" key="3">
    <source>
        <dbReference type="Proteomes" id="UP001150538"/>
    </source>
</evidence>
<feature type="region of interest" description="Disordered" evidence="1">
    <location>
        <begin position="205"/>
        <end position="225"/>
    </location>
</feature>
<dbReference type="InterPro" id="IPR050849">
    <property type="entry name" value="HAD-like_hydrolase_phosphatase"/>
</dbReference>
<dbReference type="Proteomes" id="UP001150538">
    <property type="component" value="Unassembled WGS sequence"/>
</dbReference>
<accession>A0A9W8A557</accession>
<dbReference type="AlphaFoldDB" id="A0A9W8A557"/>
<keyword evidence="3" id="KW-1185">Reference proteome</keyword>